<accession>A0ABT2Z055</accession>
<dbReference type="RefSeq" id="WP_263721012.1">
    <property type="nucleotide sequence ID" value="NZ_JAOWLA010000005.1"/>
</dbReference>
<evidence type="ECO:0000256" key="1">
    <source>
        <dbReference type="SAM" id="MobiDB-lite"/>
    </source>
</evidence>
<feature type="region of interest" description="Disordered" evidence="1">
    <location>
        <begin position="179"/>
        <end position="201"/>
    </location>
</feature>
<comment type="caution">
    <text evidence="2">The sequence shown here is derived from an EMBL/GenBank/DDBJ whole genome shotgun (WGS) entry which is preliminary data.</text>
</comment>
<evidence type="ECO:0000313" key="2">
    <source>
        <dbReference type="EMBL" id="MCV2864497.1"/>
    </source>
</evidence>
<reference evidence="2 3" key="1">
    <citation type="submission" date="2022-10" db="EMBL/GenBank/DDBJ databases">
        <title>Defluviimonas sp. nov., isolated from ocean surface water.</title>
        <authorList>
            <person name="He W."/>
            <person name="Wang L."/>
            <person name="Zhang D.-F."/>
        </authorList>
    </citation>
    <scope>NUCLEOTIDE SEQUENCE [LARGE SCALE GENOMIC DNA]</scope>
    <source>
        <strain evidence="2 3">WL0075</strain>
    </source>
</reference>
<dbReference type="Gene3D" id="1.10.287.1490">
    <property type="match status" value="1"/>
</dbReference>
<gene>
    <name evidence="2" type="ORF">OE647_07055</name>
</gene>
<name>A0ABT2Z055_9RHOB</name>
<proteinExistence type="predicted"/>
<organism evidence="2 3">
    <name type="scientific">Albidovulum sediminicola</name>
    <dbReference type="NCBI Taxonomy" id="2984331"/>
    <lineage>
        <taxon>Bacteria</taxon>
        <taxon>Pseudomonadati</taxon>
        <taxon>Pseudomonadota</taxon>
        <taxon>Alphaproteobacteria</taxon>
        <taxon>Rhodobacterales</taxon>
        <taxon>Paracoccaceae</taxon>
        <taxon>Albidovulum</taxon>
    </lineage>
</organism>
<protein>
    <submittedName>
        <fullName evidence="2">Uncharacterized protein</fullName>
    </submittedName>
</protein>
<dbReference type="Proteomes" id="UP001652503">
    <property type="component" value="Unassembled WGS sequence"/>
</dbReference>
<evidence type="ECO:0000313" key="3">
    <source>
        <dbReference type="Proteomes" id="UP001652503"/>
    </source>
</evidence>
<dbReference type="EMBL" id="JAOWLA010000005">
    <property type="protein sequence ID" value="MCV2864497.1"/>
    <property type="molecule type" value="Genomic_DNA"/>
</dbReference>
<keyword evidence="3" id="KW-1185">Reference proteome</keyword>
<sequence>MAGKKTMVAELDVSPRAEFTKKSKDWVKSNPDLEKLFKEHLKHSESLELDDSKWSEKKLAKALEGLVVYELKYLASAVGNAQKEAEKSPEKLKKIIGKDLPAALKDAEKLIRKKCKKALEELKTAGAVEEKKFLKEGLDFVREISSVSLKGVFSTPADDITAAYNSLIKELTKAEADDALAKDEEDDKKKRAVQKAADKRRDAAYTRCARSMKQVEDKYEKNLKQITSAIDALKDFRKNLKRMDIPEVEGFAKDVDSKIPAMEDLRKQLLKFKNYLVDACGEVEAGRDDCDNVKSDLKDFERKTGGLDSKADKARKDFSELAGHFKRVESKLK</sequence>